<reference evidence="1" key="1">
    <citation type="submission" date="2022-12" db="EMBL/GenBank/DDBJ databases">
        <title>Reference genome sequencing for broad-spectrum identification of bacterial and archaeal isolates by mass spectrometry.</title>
        <authorList>
            <person name="Sekiguchi Y."/>
            <person name="Tourlousse D.M."/>
        </authorList>
    </citation>
    <scope>NUCLEOTIDE SEQUENCE</scope>
    <source>
        <strain evidence="1">10succ1</strain>
    </source>
</reference>
<dbReference type="RefSeq" id="WP_281836066.1">
    <property type="nucleotide sequence ID" value="NZ_BSDY01000010.1"/>
</dbReference>
<protein>
    <submittedName>
        <fullName evidence="1">Uncharacterized protein</fullName>
    </submittedName>
</protein>
<dbReference type="AlphaFoldDB" id="A0A9W6LPA0"/>
<sequence length="161" mass="18773">MIKFDDKFIAEMSMGRYKTWNEVNSLAIEKGIYFQDNFSVGMSNPSDSDLNDFLSDSFPLILDGKLLEGKALNLKNIYDYYQNVWISQEDNEIYEIVVNLFKYFLEISGSTAEELEKTNDIELLIEKTVKLAKNLAENTVYDQNKYNELMELAKIYKPDKK</sequence>
<evidence type="ECO:0000313" key="1">
    <source>
        <dbReference type="EMBL" id="GLI56735.1"/>
    </source>
</evidence>
<keyword evidence="2" id="KW-1185">Reference proteome</keyword>
<dbReference type="Proteomes" id="UP001144471">
    <property type="component" value="Unassembled WGS sequence"/>
</dbReference>
<evidence type="ECO:0000313" key="2">
    <source>
        <dbReference type="Proteomes" id="UP001144471"/>
    </source>
</evidence>
<proteinExistence type="predicted"/>
<accession>A0A9W6LPA0</accession>
<name>A0A9W6LPA0_9FUSO</name>
<dbReference type="EMBL" id="BSDY01000010">
    <property type="protein sequence ID" value="GLI56735.1"/>
    <property type="molecule type" value="Genomic_DNA"/>
</dbReference>
<comment type="caution">
    <text evidence="1">The sequence shown here is derived from an EMBL/GenBank/DDBJ whole genome shotgun (WGS) entry which is preliminary data.</text>
</comment>
<organism evidence="1 2">
    <name type="scientific">Propionigenium maris DSM 9537</name>
    <dbReference type="NCBI Taxonomy" id="1123000"/>
    <lineage>
        <taxon>Bacteria</taxon>
        <taxon>Fusobacteriati</taxon>
        <taxon>Fusobacteriota</taxon>
        <taxon>Fusobacteriia</taxon>
        <taxon>Fusobacteriales</taxon>
        <taxon>Fusobacteriaceae</taxon>
        <taxon>Propionigenium</taxon>
    </lineage>
</organism>
<gene>
    <name evidence="1" type="ORF">PM10SUCC1_22490</name>
</gene>